<evidence type="ECO:0000256" key="2">
    <source>
        <dbReference type="ARBA" id="ARBA00022679"/>
    </source>
</evidence>
<dbReference type="Pfam" id="PF00069">
    <property type="entry name" value="Pkinase"/>
    <property type="match status" value="1"/>
</dbReference>
<keyword evidence="5" id="KW-0067">ATP-binding</keyword>
<evidence type="ECO:0000259" key="6">
    <source>
        <dbReference type="PROSITE" id="PS50011"/>
    </source>
</evidence>
<dbReference type="EMBL" id="JBHFFA010000003">
    <property type="protein sequence ID" value="KAL2633202.1"/>
    <property type="molecule type" value="Genomic_DNA"/>
</dbReference>
<evidence type="ECO:0000256" key="4">
    <source>
        <dbReference type="ARBA" id="ARBA00022777"/>
    </source>
</evidence>
<comment type="similarity">
    <text evidence="1">Belongs to the protein kinase superfamily. STE Ser/Thr protein kinase family. MAP kinase kinase kinase subfamily.</text>
</comment>
<feature type="domain" description="Protein kinase" evidence="6">
    <location>
        <begin position="31"/>
        <end position="254"/>
    </location>
</feature>
<dbReference type="SMART" id="SM00220">
    <property type="entry name" value="S_TKc"/>
    <property type="match status" value="1"/>
</dbReference>
<evidence type="ECO:0000256" key="3">
    <source>
        <dbReference type="ARBA" id="ARBA00022741"/>
    </source>
</evidence>
<evidence type="ECO:0000256" key="1">
    <source>
        <dbReference type="ARBA" id="ARBA00006529"/>
    </source>
</evidence>
<dbReference type="GO" id="GO:0005524">
    <property type="term" value="F:ATP binding"/>
    <property type="evidence" value="ECO:0007669"/>
    <property type="project" value="UniProtKB-KW"/>
</dbReference>
<sequence>MTPGASDWHCSRVFGMGIGNVHDFRDCECRLLKFRELGPSVYQLHHSSKGSLGVVLKEFRGANFAERCKKEYDFLKELKDDHIVRCLGKPILMGYSAFFLMEWMTGGSLLTLYKNRESCHNSGITHGDIKCANVILEGNKAIKLPDGLKEPGGVGDIYSPRWRAPEVYRKASTYGLPADIYSVGYLTLELLTRAAPFNTERERLQYHNDLQICDCIPSLPSTLSEGAENFIRRCIKRDPSERPTVSELLMDAYVRGVDAALYSVTSEDRY</sequence>
<dbReference type="InterPro" id="IPR011009">
    <property type="entry name" value="Kinase-like_dom_sf"/>
</dbReference>
<evidence type="ECO:0000313" key="8">
    <source>
        <dbReference type="Proteomes" id="UP001605036"/>
    </source>
</evidence>
<comment type="caution">
    <text evidence="7">The sequence shown here is derived from an EMBL/GenBank/DDBJ whole genome shotgun (WGS) entry which is preliminary data.</text>
</comment>
<evidence type="ECO:0000256" key="5">
    <source>
        <dbReference type="ARBA" id="ARBA00022840"/>
    </source>
</evidence>
<evidence type="ECO:0000313" key="7">
    <source>
        <dbReference type="EMBL" id="KAL2633202.1"/>
    </source>
</evidence>
<keyword evidence="4" id="KW-0418">Kinase</keyword>
<organism evidence="7 8">
    <name type="scientific">Riccia fluitans</name>
    <dbReference type="NCBI Taxonomy" id="41844"/>
    <lineage>
        <taxon>Eukaryota</taxon>
        <taxon>Viridiplantae</taxon>
        <taxon>Streptophyta</taxon>
        <taxon>Embryophyta</taxon>
        <taxon>Marchantiophyta</taxon>
        <taxon>Marchantiopsida</taxon>
        <taxon>Marchantiidae</taxon>
        <taxon>Marchantiales</taxon>
        <taxon>Ricciaceae</taxon>
        <taxon>Riccia</taxon>
    </lineage>
</organism>
<dbReference type="PROSITE" id="PS00108">
    <property type="entry name" value="PROTEIN_KINASE_ST"/>
    <property type="match status" value="1"/>
</dbReference>
<dbReference type="AlphaFoldDB" id="A0ABD1YUZ8"/>
<reference evidence="7 8" key="1">
    <citation type="submission" date="2024-09" db="EMBL/GenBank/DDBJ databases">
        <title>Chromosome-scale assembly of Riccia fluitans.</title>
        <authorList>
            <person name="Paukszto L."/>
            <person name="Sawicki J."/>
            <person name="Karawczyk K."/>
            <person name="Piernik-Szablinska J."/>
            <person name="Szczecinska M."/>
            <person name="Mazdziarz M."/>
        </authorList>
    </citation>
    <scope>NUCLEOTIDE SEQUENCE [LARGE SCALE GENOMIC DNA]</scope>
    <source>
        <strain evidence="7">Rf_01</strain>
        <tissue evidence="7">Aerial parts of the thallus</tissue>
    </source>
</reference>
<proteinExistence type="inferred from homology"/>
<dbReference type="GO" id="GO:0016301">
    <property type="term" value="F:kinase activity"/>
    <property type="evidence" value="ECO:0007669"/>
    <property type="project" value="UniProtKB-KW"/>
</dbReference>
<dbReference type="SUPFAM" id="SSF56112">
    <property type="entry name" value="Protein kinase-like (PK-like)"/>
    <property type="match status" value="1"/>
</dbReference>
<name>A0ABD1YUZ8_9MARC</name>
<dbReference type="PROSITE" id="PS50011">
    <property type="entry name" value="PROTEIN_KINASE_DOM"/>
    <property type="match status" value="1"/>
</dbReference>
<dbReference type="Gene3D" id="1.10.510.10">
    <property type="entry name" value="Transferase(Phosphotransferase) domain 1"/>
    <property type="match status" value="2"/>
</dbReference>
<keyword evidence="8" id="KW-1185">Reference proteome</keyword>
<dbReference type="PANTHER" id="PTHR48016">
    <property type="entry name" value="MAP KINASE KINASE KINASE SSK2-RELATED-RELATED"/>
    <property type="match status" value="1"/>
</dbReference>
<dbReference type="Proteomes" id="UP001605036">
    <property type="component" value="Unassembled WGS sequence"/>
</dbReference>
<dbReference type="InterPro" id="IPR008271">
    <property type="entry name" value="Ser/Thr_kinase_AS"/>
</dbReference>
<protein>
    <recommendedName>
        <fullName evidence="6">Protein kinase domain-containing protein</fullName>
    </recommendedName>
</protein>
<dbReference type="PANTHER" id="PTHR48016:SF56">
    <property type="entry name" value="MAPKK KINASE"/>
    <property type="match status" value="1"/>
</dbReference>
<accession>A0ABD1YUZ8</accession>
<dbReference type="InterPro" id="IPR050538">
    <property type="entry name" value="MAP_kinase_kinase_kinase"/>
</dbReference>
<dbReference type="InterPro" id="IPR000719">
    <property type="entry name" value="Prot_kinase_dom"/>
</dbReference>
<keyword evidence="2" id="KW-0808">Transferase</keyword>
<keyword evidence="3" id="KW-0547">Nucleotide-binding</keyword>
<gene>
    <name evidence="7" type="ORF">R1flu_004681</name>
</gene>